<evidence type="ECO:0000256" key="4">
    <source>
        <dbReference type="ARBA" id="ARBA00022989"/>
    </source>
</evidence>
<feature type="transmembrane region" description="Helical" evidence="7">
    <location>
        <begin position="132"/>
        <end position="155"/>
    </location>
</feature>
<dbReference type="Pfam" id="PF00520">
    <property type="entry name" value="Ion_trans"/>
    <property type="match status" value="1"/>
</dbReference>
<keyword evidence="3 7" id="KW-0812">Transmembrane</keyword>
<feature type="transmembrane region" description="Helical" evidence="7">
    <location>
        <begin position="53"/>
        <end position="73"/>
    </location>
</feature>
<evidence type="ECO:0000256" key="2">
    <source>
        <dbReference type="ARBA" id="ARBA00010486"/>
    </source>
</evidence>
<keyword evidence="6" id="KW-0813">Transport</keyword>
<feature type="transmembrane region" description="Helical" evidence="7">
    <location>
        <begin position="93"/>
        <end position="112"/>
    </location>
</feature>
<comment type="caution">
    <text evidence="9">The sequence shown here is derived from an EMBL/GenBank/DDBJ whole genome shotgun (WGS) entry which is preliminary data.</text>
</comment>
<dbReference type="InterPro" id="IPR005821">
    <property type="entry name" value="Ion_trans_dom"/>
</dbReference>
<name>A0AAV6M8N9_9ROSI</name>
<proteinExistence type="inferred from homology"/>
<evidence type="ECO:0000313" key="9">
    <source>
        <dbReference type="EMBL" id="KAG6576666.1"/>
    </source>
</evidence>
<keyword evidence="6" id="KW-0407">Ion channel</keyword>
<feature type="transmembrane region" description="Helical" evidence="7">
    <location>
        <begin position="324"/>
        <end position="345"/>
    </location>
</feature>
<comment type="similarity">
    <text evidence="2">Belongs to the cyclic nucleotide-gated cation channel (TC 1.A.1.5) family.</text>
</comment>
<gene>
    <name evidence="9" type="primary">CNGC1</name>
    <name evidence="9" type="ORF">SDJN03_24240</name>
</gene>
<reference evidence="9 10" key="1">
    <citation type="journal article" date="2021" name="Hortic Res">
        <title>The domestication of Cucurbita argyrosperma as revealed by the genome of its wild relative.</title>
        <authorList>
            <person name="Barrera-Redondo J."/>
            <person name="Sanchez-de la Vega G."/>
            <person name="Aguirre-Liguori J.A."/>
            <person name="Castellanos-Morales G."/>
            <person name="Gutierrez-Guerrero Y.T."/>
            <person name="Aguirre-Dugua X."/>
            <person name="Aguirre-Planter E."/>
            <person name="Tenaillon M.I."/>
            <person name="Lira-Saade R."/>
            <person name="Eguiarte L.E."/>
        </authorList>
    </citation>
    <scope>NUCLEOTIDE SEQUENCE [LARGE SCALE GENOMIC DNA]</scope>
    <source>
        <strain evidence="9">JBR-2021</strain>
    </source>
</reference>
<keyword evidence="6" id="KW-0406">Ion transport</keyword>
<dbReference type="InterPro" id="IPR000595">
    <property type="entry name" value="cNMP-bd_dom"/>
</dbReference>
<evidence type="ECO:0000256" key="7">
    <source>
        <dbReference type="SAM" id="Phobius"/>
    </source>
</evidence>
<accession>A0AAV6M8N9</accession>
<organism evidence="9 10">
    <name type="scientific">Cucurbita argyrosperma subsp. sororia</name>
    <dbReference type="NCBI Taxonomy" id="37648"/>
    <lineage>
        <taxon>Eukaryota</taxon>
        <taxon>Viridiplantae</taxon>
        <taxon>Streptophyta</taxon>
        <taxon>Embryophyta</taxon>
        <taxon>Tracheophyta</taxon>
        <taxon>Spermatophyta</taxon>
        <taxon>Magnoliopsida</taxon>
        <taxon>eudicotyledons</taxon>
        <taxon>Gunneridae</taxon>
        <taxon>Pentapetalae</taxon>
        <taxon>rosids</taxon>
        <taxon>fabids</taxon>
        <taxon>Cucurbitales</taxon>
        <taxon>Cucurbitaceae</taxon>
        <taxon>Cucurbiteae</taxon>
        <taxon>Cucurbita</taxon>
    </lineage>
</organism>
<feature type="non-terminal residue" evidence="9">
    <location>
        <position position="1"/>
    </location>
</feature>
<feature type="domain" description="Cyclic nucleotide-binding" evidence="8">
    <location>
        <begin position="440"/>
        <end position="523"/>
    </location>
</feature>
<keyword evidence="10" id="KW-1185">Reference proteome</keyword>
<protein>
    <submittedName>
        <fullName evidence="9">Cyclic nucleotide-gated ion channel 1</fullName>
    </submittedName>
</protein>
<dbReference type="PANTHER" id="PTHR45651">
    <property type="entry name" value="CYCLIC NUCLEOTIDE-GATED ION CHANNEL 15-RELATED-RELATED"/>
    <property type="match status" value="1"/>
</dbReference>
<evidence type="ECO:0000256" key="1">
    <source>
        <dbReference type="ARBA" id="ARBA00004141"/>
    </source>
</evidence>
<evidence type="ECO:0000256" key="3">
    <source>
        <dbReference type="ARBA" id="ARBA00022692"/>
    </source>
</evidence>
<dbReference type="GO" id="GO:0005216">
    <property type="term" value="F:monoatomic ion channel activity"/>
    <property type="evidence" value="ECO:0007669"/>
    <property type="project" value="InterPro"/>
</dbReference>
<keyword evidence="4 7" id="KW-1133">Transmembrane helix</keyword>
<sequence>MDGENGAIRTQSCSGEHVAEKASGKINCLKKEMSKGLRFIKKCIGELHVWNEVVVILCVAAILLDPLFCYILVVDEKKNCIEFDQKLRITAIVLRSLIDFGYILIIAFHFRMGYTGPYDAKKETLYKIGRRYLLSYFTVDILAVLPLPQVVNLLVIPAAKGSHFSMALGSLQFVLVIQHLPRALRIYKFLKKVRLSSSLFPNSTGGNAIFNLFLYMLSSHAFGAFWYLFAIERKASCLQKRCGADPYCPRIHNLSSVERSCIKDCSANASSNDKTAFNFGIFDDALTSGVVYSTDLICKLCYCCWWGLQNLSSLGQGLKTSQHIWEISFAVSITIAGLVLFALLIGNLQTFLQANIARLEELRLKVEDIELWTPFHFLPRKLRKQIKQCEMRKLRQTRSDDVANIFRNLPTDLRSSTVKHLCSPAFNNVSMFQILNGPQLNEKLIDAVCGYLKPVEYTERNIIVEKGKPLDKMIFVIHGKLWMYSNDNREDGTIGSSESLTKDNYFGEDLLNWGLKDPLLSTVPLSPKTVSAHTKVEAFVLSANDLKIFISKFWWLISRELRNHPKIEEQCKKWAVPLICAAWYRYKKNKRRPKIERWSSQPSGTTGIAHAKRFIRSVWHALYQRRRRISGSNDRPGHSNNTNGLP</sequence>
<evidence type="ECO:0000313" key="10">
    <source>
        <dbReference type="Proteomes" id="UP000685013"/>
    </source>
</evidence>
<dbReference type="AlphaFoldDB" id="A0AAV6M8N9"/>
<evidence type="ECO:0000256" key="6">
    <source>
        <dbReference type="ARBA" id="ARBA00023303"/>
    </source>
</evidence>
<comment type="subcellular location">
    <subcellularLocation>
        <location evidence="1">Membrane</location>
        <topology evidence="1">Multi-pass membrane protein</topology>
    </subcellularLocation>
</comment>
<dbReference type="PROSITE" id="PS50042">
    <property type="entry name" value="CNMP_BINDING_3"/>
    <property type="match status" value="1"/>
</dbReference>
<feature type="transmembrane region" description="Helical" evidence="7">
    <location>
        <begin position="208"/>
        <end position="231"/>
    </location>
</feature>
<evidence type="ECO:0000259" key="8">
    <source>
        <dbReference type="PROSITE" id="PS50042"/>
    </source>
</evidence>
<dbReference type="EMBL" id="JAGKQH010000016">
    <property type="protein sequence ID" value="KAG6576666.1"/>
    <property type="molecule type" value="Genomic_DNA"/>
</dbReference>
<dbReference type="GO" id="GO:0016020">
    <property type="term" value="C:membrane"/>
    <property type="evidence" value="ECO:0007669"/>
    <property type="project" value="UniProtKB-SubCell"/>
</dbReference>
<dbReference type="PANTHER" id="PTHR45651:SF36">
    <property type="entry name" value="CYCLIC NUCLEOTIDE-BINDING DOMAIN-CONTAINING PROTEIN"/>
    <property type="match status" value="1"/>
</dbReference>
<keyword evidence="5 7" id="KW-0472">Membrane</keyword>
<dbReference type="Proteomes" id="UP000685013">
    <property type="component" value="Chromosome 16"/>
</dbReference>
<dbReference type="CDD" id="cd00038">
    <property type="entry name" value="CAP_ED"/>
    <property type="match status" value="1"/>
</dbReference>
<evidence type="ECO:0000256" key="5">
    <source>
        <dbReference type="ARBA" id="ARBA00023136"/>
    </source>
</evidence>